<keyword evidence="1" id="KW-0472">Membrane</keyword>
<reference evidence="2 3" key="1">
    <citation type="journal article" date="2020" name="Biotechnol. Biofuels">
        <title>New insights from the biogas microbiome by comprehensive genome-resolved metagenomics of nearly 1600 species originating from multiple anaerobic digesters.</title>
        <authorList>
            <person name="Campanaro S."/>
            <person name="Treu L."/>
            <person name="Rodriguez-R L.M."/>
            <person name="Kovalovszki A."/>
            <person name="Ziels R.M."/>
            <person name="Maus I."/>
            <person name="Zhu X."/>
            <person name="Kougias P.G."/>
            <person name="Basile A."/>
            <person name="Luo G."/>
            <person name="Schluter A."/>
            <person name="Konstantinidis K.T."/>
            <person name="Angelidaki I."/>
        </authorList>
    </citation>
    <scope>NUCLEOTIDE SEQUENCE [LARGE SCALE GENOMIC DNA]</scope>
    <source>
        <strain evidence="2">AS27yjCOA_65</strain>
    </source>
</reference>
<proteinExistence type="predicted"/>
<keyword evidence="1" id="KW-1133">Transmembrane helix</keyword>
<feature type="transmembrane region" description="Helical" evidence="1">
    <location>
        <begin position="49"/>
        <end position="69"/>
    </location>
</feature>
<dbReference type="EMBL" id="JAAZON010000226">
    <property type="protein sequence ID" value="NMC62565.1"/>
    <property type="molecule type" value="Genomic_DNA"/>
</dbReference>
<keyword evidence="1" id="KW-0812">Transmembrane</keyword>
<dbReference type="Proteomes" id="UP000524246">
    <property type="component" value="Unassembled WGS sequence"/>
</dbReference>
<accession>A0A7X9IL33</accession>
<evidence type="ECO:0000313" key="2">
    <source>
        <dbReference type="EMBL" id="NMC62565.1"/>
    </source>
</evidence>
<organism evidence="2 3">
    <name type="scientific">SAR324 cluster bacterium</name>
    <dbReference type="NCBI Taxonomy" id="2024889"/>
    <lineage>
        <taxon>Bacteria</taxon>
        <taxon>Deltaproteobacteria</taxon>
        <taxon>SAR324 cluster</taxon>
    </lineage>
</organism>
<name>A0A7X9IL33_9DELT</name>
<evidence type="ECO:0000313" key="3">
    <source>
        <dbReference type="Proteomes" id="UP000524246"/>
    </source>
</evidence>
<evidence type="ECO:0000256" key="1">
    <source>
        <dbReference type="SAM" id="Phobius"/>
    </source>
</evidence>
<gene>
    <name evidence="2" type="ORF">GYA55_05285</name>
</gene>
<dbReference type="AlphaFoldDB" id="A0A7X9IL33"/>
<comment type="caution">
    <text evidence="2">The sequence shown here is derived from an EMBL/GenBank/DDBJ whole genome shotgun (WGS) entry which is preliminary data.</text>
</comment>
<sequence>MTQISISRSKATLYILIGLILILPMSSLIVSIIFHDDVTMDKPKIVEESIKGVVSLFISITAVMVANAYTKKETQHKLEALQVQVKDQLLSVKDNLIQLVNTKDFPDKTSLENSQADVIQRNYYDQINFKIIVDRVLSDLERIYNSIIDANLDIGLGCHKYSRAIFRLIIVLNDYIAKPETTTAKKIKESASILLALAEE</sequence>
<protein>
    <submittedName>
        <fullName evidence="2">Uncharacterized protein</fullName>
    </submittedName>
</protein>
<feature type="transmembrane region" description="Helical" evidence="1">
    <location>
        <begin position="12"/>
        <end position="34"/>
    </location>
</feature>